<dbReference type="Proteomes" id="UP000789525">
    <property type="component" value="Unassembled WGS sequence"/>
</dbReference>
<dbReference type="EMBL" id="CAJVPT010066039">
    <property type="protein sequence ID" value="CAG8772765.1"/>
    <property type="molecule type" value="Genomic_DNA"/>
</dbReference>
<name>A0ACA9R141_9GLOM</name>
<evidence type="ECO:0000313" key="2">
    <source>
        <dbReference type="Proteomes" id="UP000789525"/>
    </source>
</evidence>
<proteinExistence type="predicted"/>
<keyword evidence="2" id="KW-1185">Reference proteome</keyword>
<feature type="non-terminal residue" evidence="1">
    <location>
        <position position="207"/>
    </location>
</feature>
<protein>
    <submittedName>
        <fullName evidence="1">16367_t:CDS:1</fullName>
    </submittedName>
</protein>
<gene>
    <name evidence="1" type="ORF">ACOLOM_LOCUS13897</name>
</gene>
<comment type="caution">
    <text evidence="1">The sequence shown here is derived from an EMBL/GenBank/DDBJ whole genome shotgun (WGS) entry which is preliminary data.</text>
</comment>
<evidence type="ECO:0000313" key="1">
    <source>
        <dbReference type="EMBL" id="CAG8772765.1"/>
    </source>
</evidence>
<organism evidence="1 2">
    <name type="scientific">Acaulospora colombiana</name>
    <dbReference type="NCBI Taxonomy" id="27376"/>
    <lineage>
        <taxon>Eukaryota</taxon>
        <taxon>Fungi</taxon>
        <taxon>Fungi incertae sedis</taxon>
        <taxon>Mucoromycota</taxon>
        <taxon>Glomeromycotina</taxon>
        <taxon>Glomeromycetes</taxon>
        <taxon>Diversisporales</taxon>
        <taxon>Acaulosporaceae</taxon>
        <taxon>Acaulospora</taxon>
    </lineage>
</organism>
<feature type="non-terminal residue" evidence="1">
    <location>
        <position position="1"/>
    </location>
</feature>
<reference evidence="1" key="1">
    <citation type="submission" date="2021-06" db="EMBL/GenBank/DDBJ databases">
        <authorList>
            <person name="Kallberg Y."/>
            <person name="Tangrot J."/>
            <person name="Rosling A."/>
        </authorList>
    </citation>
    <scope>NUCLEOTIDE SEQUENCE</scope>
    <source>
        <strain evidence="1">CL356</strain>
    </source>
</reference>
<accession>A0ACA9R141</accession>
<sequence length="207" mass="22979">ISGSDNGTLRLWNAETGASIGSSWEGHTYPIQCVAFLPDGTRVISAALDDPLRLWDVASGVCIRQSETCLWDVRHIALSPDGSKFISYDGYPSASLQLWDLTCNPIGAPIKCRDLDDPIITFFEDDISFSTGADETFRISDEGIMRTQSPGPTERQSKRKDTGIMYKDGYITMMNAPRHTFRLPAEWTVEKWVANRAKIALGFHSGQ</sequence>